<proteinExistence type="predicted"/>
<reference evidence="2 3" key="1">
    <citation type="submission" date="2018-07" db="EMBL/GenBank/DDBJ databases">
        <title>New species, Clostridium PI-S10-A1B.</title>
        <authorList>
            <person name="Krishna G."/>
            <person name="Summeta K."/>
            <person name="Shikha S."/>
            <person name="Prabhu P.B."/>
            <person name="Suresh K."/>
        </authorList>
    </citation>
    <scope>NUCLEOTIDE SEQUENCE [LARGE SCALE GENOMIC DNA]</scope>
    <source>
        <strain evidence="2 3">PI-S10-A1B</strain>
    </source>
</reference>
<dbReference type="Gene3D" id="3.10.290.10">
    <property type="entry name" value="RNA-binding S4 domain"/>
    <property type="match status" value="1"/>
</dbReference>
<evidence type="ECO:0000256" key="1">
    <source>
        <dbReference type="PROSITE-ProRule" id="PRU00182"/>
    </source>
</evidence>
<comment type="caution">
    <text evidence="2">The sequence shown here is derived from an EMBL/GenBank/DDBJ whole genome shotgun (WGS) entry which is preliminary data.</text>
</comment>
<dbReference type="GO" id="GO:0003723">
    <property type="term" value="F:RNA binding"/>
    <property type="evidence" value="ECO:0007669"/>
    <property type="project" value="UniProtKB-KW"/>
</dbReference>
<dbReference type="EMBL" id="QOHO01000007">
    <property type="protein sequence ID" value="RFZ80642.1"/>
    <property type="molecule type" value="Genomic_DNA"/>
</dbReference>
<dbReference type="Pfam" id="PF06353">
    <property type="entry name" value="DUF1062"/>
    <property type="match status" value="1"/>
</dbReference>
<dbReference type="InterPro" id="IPR009412">
    <property type="entry name" value="DUF1062"/>
</dbReference>
<evidence type="ECO:0000313" key="2">
    <source>
        <dbReference type="EMBL" id="RFZ80642.1"/>
    </source>
</evidence>
<sequence length="208" mass="23659">MEEDMNRNLRKLWLIVPDQLPAVIRRCPKCKEKTEFQNSGKFRVNANGKLLDVWLIYRCSHCDTSWNMTIIERANKENINKTEYEGFLSNSPRLAAGYGSDRELFIKNKAEIAEIKTGYHILETGTVEPVDETAYMEIQIKNPSGLKLRADALLAGELKVSRSQIKKWFDGGLVISGQEVLSPGAKVVDGMFIQIKKEEAIRQELLDV</sequence>
<evidence type="ECO:0000313" key="3">
    <source>
        <dbReference type="Proteomes" id="UP000260680"/>
    </source>
</evidence>
<dbReference type="InterPro" id="IPR036986">
    <property type="entry name" value="S4_RNA-bd_sf"/>
</dbReference>
<dbReference type="OrthoDB" id="9810886at2"/>
<gene>
    <name evidence="2" type="ORF">DS742_01845</name>
</gene>
<protein>
    <submittedName>
        <fullName evidence="2">DUF1062 domain-containing protein</fullName>
    </submittedName>
</protein>
<organism evidence="2 3">
    <name type="scientific">Lacrimispora amygdalina</name>
    <dbReference type="NCBI Taxonomy" id="253257"/>
    <lineage>
        <taxon>Bacteria</taxon>
        <taxon>Bacillati</taxon>
        <taxon>Bacillota</taxon>
        <taxon>Clostridia</taxon>
        <taxon>Lachnospirales</taxon>
        <taxon>Lachnospiraceae</taxon>
        <taxon>Lacrimispora</taxon>
    </lineage>
</organism>
<accession>A0A3E2NI07</accession>
<dbReference type="AlphaFoldDB" id="A0A3E2NI07"/>
<dbReference type="Proteomes" id="UP000260680">
    <property type="component" value="Unassembled WGS sequence"/>
</dbReference>
<keyword evidence="1" id="KW-0694">RNA-binding</keyword>
<dbReference type="CDD" id="cd00165">
    <property type="entry name" value="S4"/>
    <property type="match status" value="1"/>
</dbReference>
<dbReference type="PROSITE" id="PS50889">
    <property type="entry name" value="S4"/>
    <property type="match status" value="1"/>
</dbReference>
<name>A0A3E2NI07_9FIRM</name>